<evidence type="ECO:0000256" key="1">
    <source>
        <dbReference type="ARBA" id="ARBA00022729"/>
    </source>
</evidence>
<organism evidence="3">
    <name type="scientific">Chelativorans sp. (strain BNC1)</name>
    <dbReference type="NCBI Taxonomy" id="266779"/>
    <lineage>
        <taxon>Bacteria</taxon>
        <taxon>Pseudomonadati</taxon>
        <taxon>Pseudomonadota</taxon>
        <taxon>Alphaproteobacteria</taxon>
        <taxon>Hyphomicrobiales</taxon>
        <taxon>Phyllobacteriaceae</taxon>
        <taxon>Chelativorans</taxon>
    </lineage>
</organism>
<dbReference type="Gene3D" id="3.40.190.10">
    <property type="entry name" value="Periplasmic binding protein-like II"/>
    <property type="match status" value="2"/>
</dbReference>
<dbReference type="PANTHER" id="PTHR35936">
    <property type="entry name" value="MEMBRANE-BOUND LYTIC MUREIN TRANSGLYCOSYLASE F"/>
    <property type="match status" value="1"/>
</dbReference>
<dbReference type="HOGENOM" id="CLU_1128215_0_0_5"/>
<feature type="domain" description="Solute-binding protein family 3/N-terminal" evidence="2">
    <location>
        <begin position="43"/>
        <end position="259"/>
    </location>
</feature>
<dbReference type="STRING" id="266779.Meso_2892"/>
<proteinExistence type="predicted"/>
<dbReference type="OrthoDB" id="7812506at2"/>
<gene>
    <name evidence="3" type="ordered locus">Meso_2892</name>
</gene>
<protein>
    <submittedName>
        <fullName evidence="3">Amino acid ABC transporter substrate-binding protein, PAAT family</fullName>
    </submittedName>
</protein>
<dbReference type="SMART" id="SM00062">
    <property type="entry name" value="PBPb"/>
    <property type="match status" value="1"/>
</dbReference>
<sequence precursor="true">MSRRPRHPWLRPAANIGLIAVLLIALSFLPPDNSLAEVQENGVLKLCVPESYPPLVQADEDSPGFDVELAGLIAQEIGVRLVVNVMPSIGRDFNPRNWRLTRGQCNIIAGGVADTVQTQGFLQTLPTLAETGWVGISLDGSLPARGSSWAVWPGTSGLDRLALSRWLRENDVKARLVSSPTELRALLDRGEIDGAITERFAASATGIDNGKYQVFWLPPESFERFRMALGLWKGDQTLYRAVRAALKKLDYKVKNIGSEYGLVYNFRVTSEQLAAKNFTCGLALTT</sequence>
<dbReference type="EMBL" id="CP000390">
    <property type="protein sequence ID" value="ABG64268.1"/>
    <property type="molecule type" value="Genomic_DNA"/>
</dbReference>
<reference evidence="3" key="1">
    <citation type="submission" date="2006-06" db="EMBL/GenBank/DDBJ databases">
        <title>Complete sequence of chromosome of Chelativorans sp. BNC1.</title>
        <authorList>
            <consortium name="US DOE Joint Genome Institute"/>
            <person name="Copeland A."/>
            <person name="Lucas S."/>
            <person name="Lapidus A."/>
            <person name="Barry K."/>
            <person name="Detter J.C."/>
            <person name="Glavina del Rio T."/>
            <person name="Hammon N."/>
            <person name="Israni S."/>
            <person name="Dalin E."/>
            <person name="Tice H."/>
            <person name="Pitluck S."/>
            <person name="Chertkov O."/>
            <person name="Brettin T."/>
            <person name="Bruce D."/>
            <person name="Han C."/>
            <person name="Tapia R."/>
            <person name="Gilna P."/>
            <person name="Schmutz J."/>
            <person name="Larimer F."/>
            <person name="Land M."/>
            <person name="Hauser L."/>
            <person name="Kyrpides N."/>
            <person name="Mikhailova N."/>
            <person name="Richardson P."/>
        </authorList>
    </citation>
    <scope>NUCLEOTIDE SEQUENCE</scope>
    <source>
        <strain evidence="3">BNC1</strain>
    </source>
</reference>
<name>Q11EA7_CHESB</name>
<dbReference type="KEGG" id="mes:Meso_2892"/>
<dbReference type="AlphaFoldDB" id="Q11EA7"/>
<dbReference type="eggNOG" id="COG0834">
    <property type="taxonomic scope" value="Bacteria"/>
</dbReference>
<dbReference type="SUPFAM" id="SSF53850">
    <property type="entry name" value="Periplasmic binding protein-like II"/>
    <property type="match status" value="1"/>
</dbReference>
<evidence type="ECO:0000259" key="2">
    <source>
        <dbReference type="SMART" id="SM00062"/>
    </source>
</evidence>
<evidence type="ECO:0000313" key="3">
    <source>
        <dbReference type="EMBL" id="ABG64268.1"/>
    </source>
</evidence>
<dbReference type="PANTHER" id="PTHR35936:SF17">
    <property type="entry name" value="ARGININE-BINDING EXTRACELLULAR PROTEIN ARTP"/>
    <property type="match status" value="1"/>
</dbReference>
<dbReference type="InterPro" id="IPR001638">
    <property type="entry name" value="Solute-binding_3/MltF_N"/>
</dbReference>
<accession>Q11EA7</accession>
<keyword evidence="1" id="KW-0732">Signal</keyword>